<dbReference type="GO" id="GO:0003677">
    <property type="term" value="F:DNA binding"/>
    <property type="evidence" value="ECO:0007669"/>
    <property type="project" value="InterPro"/>
</dbReference>
<sequence>MTNNQLQQIISRIEKLEDEKSTIGLDIKEVYAEAKSMGFNPKIIRKVVSIRAKDAAKRAEEEALLDSYMAALGMLADTPLGQAAIQRGM</sequence>
<dbReference type="NCBIfam" id="NF010247">
    <property type="entry name" value="PRK13694.1"/>
    <property type="match status" value="1"/>
</dbReference>
<dbReference type="EMBL" id="LR798203">
    <property type="protein sequence ID" value="CAB5170202.1"/>
    <property type="molecule type" value="Genomic_DNA"/>
</dbReference>
<gene>
    <name evidence="2" type="ORF">UFOVP155_9</name>
</gene>
<evidence type="ECO:0000313" key="2">
    <source>
        <dbReference type="EMBL" id="CAB5170202.1"/>
    </source>
</evidence>
<proteinExistence type="predicted"/>
<evidence type="ECO:0000259" key="1">
    <source>
        <dbReference type="Pfam" id="PF10073"/>
    </source>
</evidence>
<organism evidence="2">
    <name type="scientific">uncultured Caudovirales phage</name>
    <dbReference type="NCBI Taxonomy" id="2100421"/>
    <lineage>
        <taxon>Viruses</taxon>
        <taxon>Duplodnaviria</taxon>
        <taxon>Heunggongvirae</taxon>
        <taxon>Uroviricota</taxon>
        <taxon>Caudoviricetes</taxon>
        <taxon>Peduoviridae</taxon>
        <taxon>Maltschvirus</taxon>
        <taxon>Maltschvirus maltsch</taxon>
    </lineage>
</organism>
<dbReference type="InterPro" id="IPR046367">
    <property type="entry name" value="GapR-like_DNA-bd"/>
</dbReference>
<name>A0A6J7W8P0_9CAUD</name>
<accession>A0A6J7W8P0</accession>
<dbReference type="Pfam" id="PF10073">
    <property type="entry name" value="GapR_DNA-bd"/>
    <property type="match status" value="1"/>
</dbReference>
<reference evidence="2" key="1">
    <citation type="submission" date="2020-05" db="EMBL/GenBank/DDBJ databases">
        <authorList>
            <person name="Chiriac C."/>
            <person name="Salcher M."/>
            <person name="Ghai R."/>
            <person name="Kavagutti S V."/>
        </authorList>
    </citation>
    <scope>NUCLEOTIDE SEQUENCE</scope>
</reference>
<feature type="domain" description="GapR-like DNA-binding" evidence="1">
    <location>
        <begin position="3"/>
        <end position="73"/>
    </location>
</feature>
<protein>
    <submittedName>
        <fullName evidence="2">Azospirillum phage Cd, Gp10</fullName>
    </submittedName>
</protein>